<evidence type="ECO:0000259" key="1">
    <source>
        <dbReference type="Pfam" id="PF08887"/>
    </source>
</evidence>
<reference evidence="2 3" key="1">
    <citation type="submission" date="2015-01" db="EMBL/GenBank/DDBJ databases">
        <title>Deinococcus puniceus/DY1/ whole genome sequencing.</title>
        <authorList>
            <person name="Kim M.K."/>
            <person name="Srinivasan S."/>
            <person name="Lee J.-J."/>
        </authorList>
    </citation>
    <scope>NUCLEOTIDE SEQUENCE [LARGE SCALE GENOMIC DNA]</scope>
    <source>
        <strain evidence="2 3">DY1</strain>
    </source>
</reference>
<sequence length="181" mass="20502">MTHDEEVLAYFHDHFGDVTDPVAPEAGQLDGYPAFLQLFWQRFGFGARADGFVWLLDPTEHAWITTLFDLDQRLIPFARTSFGDLHFLDPEGEGYSFSPSYKELQPMAVSLHSAVMSVSEPDYINDDPFYERHQELWAAGQRIDRSSCFCLTPALPFGGDEVTSEVYTGDFQAYLTLLSQA</sequence>
<dbReference type="Proteomes" id="UP000077363">
    <property type="component" value="Chromosome"/>
</dbReference>
<evidence type="ECO:0000313" key="3">
    <source>
        <dbReference type="Proteomes" id="UP000077363"/>
    </source>
</evidence>
<dbReference type="OrthoDB" id="64324at2"/>
<name>A0A172T6K7_9DEIO</name>
<dbReference type="InterPro" id="IPR014983">
    <property type="entry name" value="GAD-rel"/>
</dbReference>
<dbReference type="EMBL" id="CP011387">
    <property type="protein sequence ID" value="ANE42675.1"/>
    <property type="molecule type" value="Genomic_DNA"/>
</dbReference>
<feature type="domain" description="GAD-related" evidence="1">
    <location>
        <begin position="32"/>
        <end position="90"/>
    </location>
</feature>
<proteinExistence type="predicted"/>
<protein>
    <recommendedName>
        <fullName evidence="1">GAD-related domain-containing protein</fullName>
    </recommendedName>
</protein>
<organism evidence="2 3">
    <name type="scientific">Deinococcus puniceus</name>
    <dbReference type="NCBI Taxonomy" id="1182568"/>
    <lineage>
        <taxon>Bacteria</taxon>
        <taxon>Thermotogati</taxon>
        <taxon>Deinococcota</taxon>
        <taxon>Deinococci</taxon>
        <taxon>Deinococcales</taxon>
        <taxon>Deinococcaceae</taxon>
        <taxon>Deinococcus</taxon>
    </lineage>
</organism>
<dbReference type="KEGG" id="dpu:SU48_01670"/>
<accession>A0A172T6K7</accession>
<dbReference type="PATRIC" id="fig|1182568.3.peg.344"/>
<gene>
    <name evidence="2" type="ORF">SU48_01670</name>
</gene>
<dbReference type="RefSeq" id="WP_064013727.1">
    <property type="nucleotide sequence ID" value="NZ_CP011387.1"/>
</dbReference>
<dbReference type="Pfam" id="PF08887">
    <property type="entry name" value="GAD-like"/>
    <property type="match status" value="1"/>
</dbReference>
<evidence type="ECO:0000313" key="2">
    <source>
        <dbReference type="EMBL" id="ANE42675.1"/>
    </source>
</evidence>
<dbReference type="AlphaFoldDB" id="A0A172T6K7"/>
<keyword evidence="3" id="KW-1185">Reference proteome</keyword>